<organism evidence="2 3">
    <name type="scientific">Salinisphaera shabanensis E1L3A</name>
    <dbReference type="NCBI Taxonomy" id="1033802"/>
    <lineage>
        <taxon>Bacteria</taxon>
        <taxon>Pseudomonadati</taxon>
        <taxon>Pseudomonadota</taxon>
        <taxon>Gammaproteobacteria</taxon>
        <taxon>Salinisphaerales</taxon>
        <taxon>Salinisphaeraceae</taxon>
        <taxon>Salinisphaera</taxon>
    </lineage>
</organism>
<proteinExistence type="predicted"/>
<feature type="transmembrane region" description="Helical" evidence="1">
    <location>
        <begin position="6"/>
        <end position="25"/>
    </location>
</feature>
<sequence>MGNDAPFLLLLPAAGAYWLLTRSWQFCYRLRHERPGLIAYQVVLFGTILLALGLLTNKLFAAISTSPYAVFIDALADVIAPAIKPGNASFAIVCLYSLGFGIIAPSALNKAAQWRGRSRDIYYLRANRDDAFEAQWYAAHQPTNFRLVQLTLDTNKVYIGTIAECPATEAGHRRSIELLPLASGYRDPETQTLTLTTDYVEASRQIESDASAASRFEVVIRADRIVSSSPFDFVLYARFWQEHSATSSTDVHPPPS</sequence>
<feature type="transmembrane region" description="Helical" evidence="1">
    <location>
        <begin position="88"/>
        <end position="108"/>
    </location>
</feature>
<feature type="transmembrane region" description="Helical" evidence="1">
    <location>
        <begin position="37"/>
        <end position="56"/>
    </location>
</feature>
<dbReference type="RefSeq" id="WP_006914728.1">
    <property type="nucleotide sequence ID" value="NZ_AFNV02000031.1"/>
</dbReference>
<reference evidence="2 3" key="2">
    <citation type="journal article" date="2013" name="PLoS ONE">
        <title>INDIGO - INtegrated Data Warehouse of MIcrobial GenOmes with Examples from the Red Sea Extremophiles.</title>
        <authorList>
            <person name="Alam I."/>
            <person name="Antunes A."/>
            <person name="Kamau A.A."/>
            <person name="Ba Alawi W."/>
            <person name="Kalkatawi M."/>
            <person name="Stingl U."/>
            <person name="Bajic V.B."/>
        </authorList>
    </citation>
    <scope>NUCLEOTIDE SEQUENCE [LARGE SCALE GENOMIC DNA]</scope>
    <source>
        <strain evidence="2 3">E1L3A</strain>
    </source>
</reference>
<evidence type="ECO:0000313" key="2">
    <source>
        <dbReference type="EMBL" id="ERJ17669.1"/>
    </source>
</evidence>
<keyword evidence="1" id="KW-0812">Transmembrane</keyword>
<dbReference type="EMBL" id="AFNV02000031">
    <property type="protein sequence ID" value="ERJ17669.1"/>
    <property type="molecule type" value="Genomic_DNA"/>
</dbReference>
<evidence type="ECO:0000256" key="1">
    <source>
        <dbReference type="SAM" id="Phobius"/>
    </source>
</evidence>
<dbReference type="STRING" id="1033802.SSPSH_003515"/>
<dbReference type="OrthoDB" id="6058926at2"/>
<evidence type="ECO:0000313" key="3">
    <source>
        <dbReference type="Proteomes" id="UP000006242"/>
    </source>
</evidence>
<dbReference type="AlphaFoldDB" id="U2FN91"/>
<keyword evidence="1" id="KW-0472">Membrane</keyword>
<keyword evidence="3" id="KW-1185">Reference proteome</keyword>
<accession>U2FN91</accession>
<name>U2FN91_9GAMM</name>
<gene>
    <name evidence="2" type="ORF">SSPSH_003515</name>
</gene>
<protein>
    <submittedName>
        <fullName evidence="2">Uncharacterized protein</fullName>
    </submittedName>
</protein>
<comment type="caution">
    <text evidence="2">The sequence shown here is derived from an EMBL/GenBank/DDBJ whole genome shotgun (WGS) entry which is preliminary data.</text>
</comment>
<keyword evidence="1" id="KW-1133">Transmembrane helix</keyword>
<dbReference type="Proteomes" id="UP000006242">
    <property type="component" value="Unassembled WGS sequence"/>
</dbReference>
<reference evidence="2 3" key="1">
    <citation type="journal article" date="2011" name="J. Bacteriol.">
        <title>Genome sequence of Salinisphaera shabanensis, a gammaproteobacterium from the harsh, variable environment of the brine-seawater interface of the Shaban Deep in the Red Sea.</title>
        <authorList>
            <person name="Antunes A."/>
            <person name="Alam I."/>
            <person name="Bajic V.B."/>
            <person name="Stingl U."/>
        </authorList>
    </citation>
    <scope>NUCLEOTIDE SEQUENCE [LARGE SCALE GENOMIC DNA]</scope>
    <source>
        <strain evidence="2 3">E1L3A</strain>
    </source>
</reference>